<evidence type="ECO:0008006" key="5">
    <source>
        <dbReference type="Google" id="ProtNLM"/>
    </source>
</evidence>
<name>A0A1G6JG55_9FIRM</name>
<evidence type="ECO:0000313" key="2">
    <source>
        <dbReference type="EMBL" id="SDC17425.1"/>
    </source>
</evidence>
<dbReference type="AlphaFoldDB" id="A0A1G6JG55"/>
<sequence length="308" mass="36111">MKISGFSMVRNATKLYYPIKQSIKSILPICDEFIIAIGEGDEDDNTREVVESIDSDKIKIIDTVWKEEDFVNGRVNAIQTNIALDACEGDWCFYVQADEVVHEKYLPLIKDRCIELQNDDKIEGLVFDYRHFWGDYDHYQISHGWYKREVRVIKNNLEIESNNSAQGFRRNGERIKAAHANAEIFHYGWVRPPKYMQDKSKALNSVHWGKEKAKKVYKTKANEFDYGPLDQLPTYSGTHPEVMQDWMAKMNWEDKLQYSGEPDPRRELHKHEKLKTKIITAIEQKLERQFGGKIYLSGHRNYKLIGNK</sequence>
<evidence type="ECO:0000313" key="1">
    <source>
        <dbReference type="EMBL" id="PXV65609.1"/>
    </source>
</evidence>
<dbReference type="SUPFAM" id="SSF53448">
    <property type="entry name" value="Nucleotide-diphospho-sugar transferases"/>
    <property type="match status" value="1"/>
</dbReference>
<dbReference type="RefSeq" id="WP_110300935.1">
    <property type="nucleotide sequence ID" value="NZ_FMYT01000003.1"/>
</dbReference>
<proteinExistence type="predicted"/>
<reference evidence="1 3" key="2">
    <citation type="submission" date="2018-04" db="EMBL/GenBank/DDBJ databases">
        <title>Subsurface microbial communities from deep shales in Ohio and West Virginia, USA.</title>
        <authorList>
            <person name="Wrighton K."/>
        </authorList>
    </citation>
    <scope>NUCLEOTIDE SEQUENCE [LARGE SCALE GENOMIC DNA]</scope>
    <source>
        <strain evidence="1 3">MSL28</strain>
    </source>
</reference>
<accession>A0A1G6JG55</accession>
<evidence type="ECO:0000313" key="4">
    <source>
        <dbReference type="Proteomes" id="UP000324896"/>
    </source>
</evidence>
<dbReference type="Proteomes" id="UP000324896">
    <property type="component" value="Unassembled WGS sequence"/>
</dbReference>
<dbReference type="Gene3D" id="3.90.550.10">
    <property type="entry name" value="Spore Coat Polysaccharide Biosynthesis Protein SpsA, Chain A"/>
    <property type="match status" value="1"/>
</dbReference>
<organism evidence="2 4">
    <name type="scientific">Halanaerobium congolense</name>
    <dbReference type="NCBI Taxonomy" id="54121"/>
    <lineage>
        <taxon>Bacteria</taxon>
        <taxon>Bacillati</taxon>
        <taxon>Bacillota</taxon>
        <taxon>Clostridia</taxon>
        <taxon>Halanaerobiales</taxon>
        <taxon>Halanaerobiaceae</taxon>
        <taxon>Halanaerobium</taxon>
    </lineage>
</organism>
<evidence type="ECO:0000313" key="3">
    <source>
        <dbReference type="Proteomes" id="UP000247389"/>
    </source>
</evidence>
<dbReference type="InterPro" id="IPR029044">
    <property type="entry name" value="Nucleotide-diphossugar_trans"/>
</dbReference>
<gene>
    <name evidence="1" type="ORF">C8C78_11355</name>
    <name evidence="2" type="ORF">SAMN04488597_10311</name>
</gene>
<protein>
    <recommendedName>
        <fullName evidence="5">Glycosyl transferase family 2</fullName>
    </recommendedName>
</protein>
<reference evidence="2 4" key="1">
    <citation type="submission" date="2016-10" db="EMBL/GenBank/DDBJ databases">
        <authorList>
            <person name="Varghese N."/>
            <person name="Submissions S."/>
        </authorList>
    </citation>
    <scope>NUCLEOTIDE SEQUENCE [LARGE SCALE GENOMIC DNA]</scope>
    <source>
        <strain evidence="2 4">WG10</strain>
    </source>
</reference>
<dbReference type="EMBL" id="FMYT01000003">
    <property type="protein sequence ID" value="SDC17425.1"/>
    <property type="molecule type" value="Genomic_DNA"/>
</dbReference>
<dbReference type="EMBL" id="QICM01000013">
    <property type="protein sequence ID" value="PXV65609.1"/>
    <property type="molecule type" value="Genomic_DNA"/>
</dbReference>
<dbReference type="Proteomes" id="UP000247389">
    <property type="component" value="Unassembled WGS sequence"/>
</dbReference>